<dbReference type="RefSeq" id="WP_395805106.1">
    <property type="nucleotide sequence ID" value="NZ_CP043494.1"/>
</dbReference>
<dbReference type="Proteomes" id="UP001611383">
    <property type="component" value="Chromosome"/>
</dbReference>
<dbReference type="PANTHER" id="PTHR30348:SF4">
    <property type="entry name" value="DUF72 DOMAIN-CONTAINING PROTEIN"/>
    <property type="match status" value="1"/>
</dbReference>
<protein>
    <submittedName>
        <fullName evidence="1">DUF72 domain-containing protein</fullName>
    </submittedName>
</protein>
<organism evidence="1 2">
    <name type="scientific">Archangium minus</name>
    <dbReference type="NCBI Taxonomy" id="83450"/>
    <lineage>
        <taxon>Bacteria</taxon>
        <taxon>Pseudomonadati</taxon>
        <taxon>Myxococcota</taxon>
        <taxon>Myxococcia</taxon>
        <taxon>Myxococcales</taxon>
        <taxon>Cystobacterineae</taxon>
        <taxon>Archangiaceae</taxon>
        <taxon>Archangium</taxon>
    </lineage>
</organism>
<dbReference type="EMBL" id="CP043494">
    <property type="protein sequence ID" value="WNG48058.1"/>
    <property type="molecule type" value="Genomic_DNA"/>
</dbReference>
<accession>A0ABY9WY49</accession>
<dbReference type="PANTHER" id="PTHR30348">
    <property type="entry name" value="UNCHARACTERIZED PROTEIN YECE"/>
    <property type="match status" value="1"/>
</dbReference>
<keyword evidence="2" id="KW-1185">Reference proteome</keyword>
<dbReference type="InterPro" id="IPR002763">
    <property type="entry name" value="DUF72"/>
</dbReference>
<gene>
    <name evidence="1" type="ORF">F0U60_30895</name>
</gene>
<evidence type="ECO:0000313" key="1">
    <source>
        <dbReference type="EMBL" id="WNG48058.1"/>
    </source>
</evidence>
<dbReference type="InterPro" id="IPR036520">
    <property type="entry name" value="UPF0759_sf"/>
</dbReference>
<reference evidence="1 2" key="1">
    <citation type="submission" date="2019-08" db="EMBL/GenBank/DDBJ databases">
        <title>Archangium and Cystobacter genomes.</title>
        <authorList>
            <person name="Chen I.-C.K."/>
            <person name="Wielgoss S."/>
        </authorList>
    </citation>
    <scope>NUCLEOTIDE SEQUENCE [LARGE SCALE GENOMIC DNA]</scope>
    <source>
        <strain evidence="1 2">Cbm 6</strain>
    </source>
</reference>
<dbReference type="SUPFAM" id="SSF117396">
    <property type="entry name" value="TM1631-like"/>
    <property type="match status" value="1"/>
</dbReference>
<dbReference type="Pfam" id="PF01904">
    <property type="entry name" value="DUF72"/>
    <property type="match status" value="1"/>
</dbReference>
<evidence type="ECO:0000313" key="2">
    <source>
        <dbReference type="Proteomes" id="UP001611383"/>
    </source>
</evidence>
<dbReference type="Gene3D" id="3.20.20.410">
    <property type="entry name" value="Protein of unknown function UPF0759"/>
    <property type="match status" value="1"/>
</dbReference>
<name>A0ABY9WY49_9BACT</name>
<proteinExistence type="predicted"/>
<sequence>MRAIHLGTSGYVYKHWKGFFYPSELPASRWLPYYARVFATVELNAPFYRLPTADAVDGWREQTPASFLFACKGSRYLTHMKRLTDVGEGLERFFSVILRLRPKLGPVLWQLPPHMKKPDPTRLDRFLSALPRDVQYVFEFRDAAWYHEEVLEVLDRWGAAVCEHDLVPVPPPRLTGGFRYVRFHGAGSRYAGRYGREAMWSVAVDLDQWRRKGRTAWVYFNNDLYGHALLDAFDLAELLGHVKVHPPADMRRPPETEESRTA</sequence>